<sequence length="104" mass="11556">MAIVETKLNRRPCFHPLRFFEDVVVVLLRQLLLFYSNSGCGPLVGIRIAYEEIATIETGALQTQLVISRGFLVALSFSKLLLFCSFPPSIGQIGYTFVSTTHSS</sequence>
<reference evidence="2" key="1">
    <citation type="submission" date="2016-11" db="UniProtKB">
        <authorList>
            <consortium name="WormBaseParasite"/>
        </authorList>
    </citation>
    <scope>IDENTIFICATION</scope>
</reference>
<keyword evidence="1" id="KW-1185">Reference proteome</keyword>
<proteinExistence type="predicted"/>
<protein>
    <submittedName>
        <fullName evidence="2">Uncharacterized protein</fullName>
    </submittedName>
</protein>
<evidence type="ECO:0000313" key="1">
    <source>
        <dbReference type="Proteomes" id="UP000095282"/>
    </source>
</evidence>
<dbReference type="WBParaSite" id="Csp11.Scaffold582.g4624.t1">
    <property type="protein sequence ID" value="Csp11.Scaffold582.g4624.t1"/>
    <property type="gene ID" value="Csp11.Scaffold582.g4624"/>
</dbReference>
<name>A0A1I7TCP9_9PELO</name>
<organism evidence="1 2">
    <name type="scientific">Caenorhabditis tropicalis</name>
    <dbReference type="NCBI Taxonomy" id="1561998"/>
    <lineage>
        <taxon>Eukaryota</taxon>
        <taxon>Metazoa</taxon>
        <taxon>Ecdysozoa</taxon>
        <taxon>Nematoda</taxon>
        <taxon>Chromadorea</taxon>
        <taxon>Rhabditida</taxon>
        <taxon>Rhabditina</taxon>
        <taxon>Rhabditomorpha</taxon>
        <taxon>Rhabditoidea</taxon>
        <taxon>Rhabditidae</taxon>
        <taxon>Peloderinae</taxon>
        <taxon>Caenorhabditis</taxon>
    </lineage>
</organism>
<dbReference type="AlphaFoldDB" id="A0A1I7TCP9"/>
<evidence type="ECO:0000313" key="2">
    <source>
        <dbReference type="WBParaSite" id="Csp11.Scaffold582.g4624.t1"/>
    </source>
</evidence>
<dbReference type="Proteomes" id="UP000095282">
    <property type="component" value="Unplaced"/>
</dbReference>
<accession>A0A1I7TCP9</accession>